<dbReference type="GO" id="GO:0110001">
    <property type="term" value="C:toxin-antitoxin complex"/>
    <property type="evidence" value="ECO:0007669"/>
    <property type="project" value="InterPro"/>
</dbReference>
<dbReference type="GO" id="GO:0004519">
    <property type="term" value="F:endonuclease activity"/>
    <property type="evidence" value="ECO:0007669"/>
    <property type="project" value="InterPro"/>
</dbReference>
<proteinExistence type="predicted"/>
<accession>A0A3B0X5X9</accession>
<dbReference type="InterPro" id="IPR018669">
    <property type="entry name" value="Toxin_HigB"/>
</dbReference>
<sequence length="104" mass="12570">MHVISRRPFNDAVKKHLNQRQALEDLYRVLRSSHFSSPDEMRQVFPSMDDFKYKDKWWVLDVGGNNLRVIAFIQFVHKRIYVKYILTHGEYDKICNHYSRGKLQ</sequence>
<name>A0A3B0X5X9_9ZZZZ</name>
<gene>
    <name evidence="1" type="ORF">MNBD_GAMMA09-2032</name>
</gene>
<dbReference type="EMBL" id="UOFI01000045">
    <property type="protein sequence ID" value="VAW63715.1"/>
    <property type="molecule type" value="Genomic_DNA"/>
</dbReference>
<dbReference type="AlphaFoldDB" id="A0A3B0X5X9"/>
<dbReference type="GO" id="GO:0003723">
    <property type="term" value="F:RNA binding"/>
    <property type="evidence" value="ECO:0007669"/>
    <property type="project" value="InterPro"/>
</dbReference>
<organism evidence="1">
    <name type="scientific">hydrothermal vent metagenome</name>
    <dbReference type="NCBI Taxonomy" id="652676"/>
    <lineage>
        <taxon>unclassified sequences</taxon>
        <taxon>metagenomes</taxon>
        <taxon>ecological metagenomes</taxon>
    </lineage>
</organism>
<evidence type="ECO:0000313" key="1">
    <source>
        <dbReference type="EMBL" id="VAW63715.1"/>
    </source>
</evidence>
<dbReference type="Pfam" id="PF09907">
    <property type="entry name" value="HigB_toxin"/>
    <property type="match status" value="1"/>
</dbReference>
<reference evidence="1" key="1">
    <citation type="submission" date="2018-06" db="EMBL/GenBank/DDBJ databases">
        <authorList>
            <person name="Zhirakovskaya E."/>
        </authorList>
    </citation>
    <scope>NUCLEOTIDE SEQUENCE</scope>
</reference>
<protein>
    <submittedName>
        <fullName evidence="1">mRNA interferase HigB</fullName>
    </submittedName>
</protein>